<gene>
    <name evidence="1" type="ORF">C6571_04645</name>
</gene>
<dbReference type="RefSeq" id="WP_106445659.1">
    <property type="nucleotide sequence ID" value="NZ_CP027669.1"/>
</dbReference>
<proteinExistence type="predicted"/>
<dbReference type="InterPro" id="IPR043733">
    <property type="entry name" value="DUF5677"/>
</dbReference>
<dbReference type="Pfam" id="PF18928">
    <property type="entry name" value="DUF5677"/>
    <property type="match status" value="1"/>
</dbReference>
<dbReference type="Proteomes" id="UP000239326">
    <property type="component" value="Chromosome"/>
</dbReference>
<keyword evidence="2" id="KW-1185">Reference proteome</keyword>
<dbReference type="KEGG" id="simp:C6571_04645"/>
<name>A0A2S0MXQ8_9BURK</name>
<dbReference type="OrthoDB" id="10000894at2"/>
<reference evidence="1 2" key="1">
    <citation type="submission" date="2018-03" db="EMBL/GenBank/DDBJ databases">
        <title>Genome sequencing of Simplicispira sp.</title>
        <authorList>
            <person name="Kim S.-J."/>
            <person name="Heo J."/>
            <person name="Kwon S.-W."/>
        </authorList>
    </citation>
    <scope>NUCLEOTIDE SEQUENCE [LARGE SCALE GENOMIC DNA]</scope>
    <source>
        <strain evidence="1 2">SC1-8</strain>
    </source>
</reference>
<organism evidence="1 2">
    <name type="scientific">Simplicispira suum</name>
    <dbReference type="NCBI Taxonomy" id="2109915"/>
    <lineage>
        <taxon>Bacteria</taxon>
        <taxon>Pseudomonadati</taxon>
        <taxon>Pseudomonadota</taxon>
        <taxon>Betaproteobacteria</taxon>
        <taxon>Burkholderiales</taxon>
        <taxon>Comamonadaceae</taxon>
        <taxon>Simplicispira</taxon>
    </lineage>
</organism>
<dbReference type="EMBL" id="CP027669">
    <property type="protein sequence ID" value="AVO40668.1"/>
    <property type="molecule type" value="Genomic_DNA"/>
</dbReference>
<evidence type="ECO:0000313" key="1">
    <source>
        <dbReference type="EMBL" id="AVO40668.1"/>
    </source>
</evidence>
<accession>A0A2S0MXQ8</accession>
<protein>
    <submittedName>
        <fullName evidence="1">Uncharacterized protein</fullName>
    </submittedName>
</protein>
<evidence type="ECO:0000313" key="2">
    <source>
        <dbReference type="Proteomes" id="UP000239326"/>
    </source>
</evidence>
<dbReference type="AlphaFoldDB" id="A0A2S0MXQ8"/>
<sequence>MTEQEILARHAENFSAIHTAIANFDSALNDYTFRSNLKHAIVLGLAHRLLEFSRGSEAMGRAGLAAANAAMGRMCLETVFKLRAICLGAIAPENYAKQEKVAQHQSLKRALSLPNFSDIFSAEQQAEYRTELQQIEQELGPKIKLHEIKVSEWADRAGANETYVLAYSALSDYVHSGVSSLNHIMEVREQGQVFIQTGPSNHQLTSLLEGICIYLAWATESIDLMFANELSR</sequence>